<dbReference type="InterPro" id="IPR000788">
    <property type="entry name" value="RNR_lg_C"/>
</dbReference>
<evidence type="ECO:0000313" key="19">
    <source>
        <dbReference type="Proteomes" id="UP000648239"/>
    </source>
</evidence>
<dbReference type="GO" id="GO:0031419">
    <property type="term" value="F:cobalamin binding"/>
    <property type="evidence" value="ECO:0007669"/>
    <property type="project" value="UniProtKB-KW"/>
</dbReference>
<feature type="region of interest" description="Disordered" evidence="14">
    <location>
        <begin position="860"/>
        <end position="883"/>
    </location>
</feature>
<dbReference type="SUPFAM" id="SSF51998">
    <property type="entry name" value="PFL-like glycyl radical enzymes"/>
    <property type="match status" value="1"/>
</dbReference>
<evidence type="ECO:0000256" key="6">
    <source>
        <dbReference type="ARBA" id="ARBA00022634"/>
    </source>
</evidence>
<comment type="similarity">
    <text evidence="2 13">Belongs to the ribonucleoside diphosphate reductase class-2 family.</text>
</comment>
<evidence type="ECO:0000256" key="11">
    <source>
        <dbReference type="ARBA" id="ARBA00025437"/>
    </source>
</evidence>
<evidence type="ECO:0000256" key="3">
    <source>
        <dbReference type="ARBA" id="ARBA00012274"/>
    </source>
</evidence>
<dbReference type="CDD" id="cd02888">
    <property type="entry name" value="RNR_II_dimer"/>
    <property type="match status" value="1"/>
</dbReference>
<dbReference type="NCBIfam" id="TIGR02504">
    <property type="entry name" value="NrdJ_Z"/>
    <property type="match status" value="1"/>
</dbReference>
<dbReference type="Proteomes" id="UP000648239">
    <property type="component" value="Unassembled WGS sequence"/>
</dbReference>
<dbReference type="Pfam" id="PF12637">
    <property type="entry name" value="TSCPD"/>
    <property type="match status" value="1"/>
</dbReference>
<evidence type="ECO:0000313" key="18">
    <source>
        <dbReference type="EMBL" id="MBD3869218.1"/>
    </source>
</evidence>
<comment type="catalytic activity">
    <reaction evidence="12 13">
        <text>a 2'-deoxyribonucleoside 5'-diphosphate + [thioredoxin]-disulfide + H2O = a ribonucleoside 5'-diphosphate + [thioredoxin]-dithiol</text>
        <dbReference type="Rhea" id="RHEA:23252"/>
        <dbReference type="Rhea" id="RHEA-COMP:10698"/>
        <dbReference type="Rhea" id="RHEA-COMP:10700"/>
        <dbReference type="ChEBI" id="CHEBI:15377"/>
        <dbReference type="ChEBI" id="CHEBI:29950"/>
        <dbReference type="ChEBI" id="CHEBI:50058"/>
        <dbReference type="ChEBI" id="CHEBI:57930"/>
        <dbReference type="ChEBI" id="CHEBI:73316"/>
        <dbReference type="EC" id="1.17.4.1"/>
    </reaction>
</comment>
<evidence type="ECO:0000256" key="7">
    <source>
        <dbReference type="ARBA" id="ARBA00022741"/>
    </source>
</evidence>
<feature type="domain" description="TSCPD" evidence="17">
    <location>
        <begin position="747"/>
        <end position="847"/>
    </location>
</feature>
<accession>A0A8J6Y2H0</accession>
<dbReference type="GO" id="GO:0004748">
    <property type="term" value="F:ribonucleoside-diphosphate reductase activity, thioredoxin disulfide as acceptor"/>
    <property type="evidence" value="ECO:0007669"/>
    <property type="project" value="UniProtKB-EC"/>
</dbReference>
<dbReference type="NCBIfam" id="NF005122">
    <property type="entry name" value="PRK06556.1"/>
    <property type="match status" value="1"/>
</dbReference>
<dbReference type="Pfam" id="PF08471">
    <property type="entry name" value="Ribonuc_red_2_N"/>
    <property type="match status" value="1"/>
</dbReference>
<dbReference type="PANTHER" id="PTHR43371">
    <property type="entry name" value="VITAMIN B12-DEPENDENT RIBONUCLEOTIDE REDUCTASE"/>
    <property type="match status" value="1"/>
</dbReference>
<evidence type="ECO:0000259" key="17">
    <source>
        <dbReference type="Pfam" id="PF12637"/>
    </source>
</evidence>
<keyword evidence="9" id="KW-1015">Disulfide bond</keyword>
<keyword evidence="7 13" id="KW-0547">Nucleotide-binding</keyword>
<dbReference type="AlphaFoldDB" id="A0A8J6Y2H0"/>
<keyword evidence="6 13" id="KW-0237">DNA synthesis</keyword>
<dbReference type="GO" id="GO:0071897">
    <property type="term" value="P:DNA biosynthetic process"/>
    <property type="evidence" value="ECO:0007669"/>
    <property type="project" value="UniProtKB-KW"/>
</dbReference>
<reference evidence="18 19" key="1">
    <citation type="submission" date="2020-08" db="EMBL/GenBank/DDBJ databases">
        <title>Acidobacteriota in marine sediments use diverse sulfur dissimilation pathways.</title>
        <authorList>
            <person name="Wasmund K."/>
        </authorList>
    </citation>
    <scope>NUCLEOTIDE SEQUENCE [LARGE SCALE GENOMIC DNA]</scope>
    <source>
        <strain evidence="18">MAG AM4</strain>
    </source>
</reference>
<evidence type="ECO:0000256" key="8">
    <source>
        <dbReference type="ARBA" id="ARBA00023002"/>
    </source>
</evidence>
<keyword evidence="10 13" id="KW-0170">Cobalt</keyword>
<dbReference type="InterPro" id="IPR024434">
    <property type="entry name" value="TSCPD_dom"/>
</dbReference>
<comment type="caution">
    <text evidence="18">The sequence shown here is derived from an EMBL/GenBank/DDBJ whole genome shotgun (WGS) entry which is preliminary data.</text>
</comment>
<keyword evidence="5 13" id="KW-0846">Cobalamin</keyword>
<evidence type="ECO:0000256" key="5">
    <source>
        <dbReference type="ARBA" id="ARBA00022628"/>
    </source>
</evidence>
<name>A0A8J6Y2H0_9BACT</name>
<evidence type="ECO:0000256" key="14">
    <source>
        <dbReference type="SAM" id="MobiDB-lite"/>
    </source>
</evidence>
<dbReference type="EC" id="1.17.4.1" evidence="3 13"/>
<dbReference type="InterPro" id="IPR050862">
    <property type="entry name" value="RdRp_reductase_class-2"/>
</dbReference>
<dbReference type="InterPro" id="IPR013344">
    <property type="entry name" value="RNR_NrdJ/NrdZ"/>
</dbReference>
<organism evidence="18 19">
    <name type="scientific">Candidatus Polarisedimenticola svalbardensis</name>
    <dbReference type="NCBI Taxonomy" id="2886004"/>
    <lineage>
        <taxon>Bacteria</taxon>
        <taxon>Pseudomonadati</taxon>
        <taxon>Acidobacteriota</taxon>
        <taxon>Candidatus Polarisedimenticolia</taxon>
        <taxon>Candidatus Polarisedimenticolales</taxon>
        <taxon>Candidatus Polarisedimenticolaceae</taxon>
        <taxon>Candidatus Polarisedimenticola</taxon>
    </lineage>
</organism>
<dbReference type="PANTHER" id="PTHR43371:SF1">
    <property type="entry name" value="RIBONUCLEOSIDE-DIPHOSPHATE REDUCTASE"/>
    <property type="match status" value="1"/>
</dbReference>
<evidence type="ECO:0000256" key="4">
    <source>
        <dbReference type="ARBA" id="ARBA00014409"/>
    </source>
</evidence>
<dbReference type="GO" id="GO:0050897">
    <property type="term" value="F:cobalt ion binding"/>
    <property type="evidence" value="ECO:0007669"/>
    <property type="project" value="InterPro"/>
</dbReference>
<evidence type="ECO:0000256" key="12">
    <source>
        <dbReference type="ARBA" id="ARBA00047754"/>
    </source>
</evidence>
<evidence type="ECO:0000256" key="13">
    <source>
        <dbReference type="RuleBase" id="RU364064"/>
    </source>
</evidence>
<evidence type="ECO:0000256" key="1">
    <source>
        <dbReference type="ARBA" id="ARBA00001922"/>
    </source>
</evidence>
<comment type="function">
    <text evidence="11 13">Catalyzes the reduction of ribonucleotides to deoxyribonucleotides. May function to provide a pool of deoxyribonucleotide precursors for DNA repair during oxygen limitation and/or for immediate growth after restoration of oxygen.</text>
</comment>
<proteinExistence type="inferred from homology"/>
<evidence type="ECO:0000256" key="2">
    <source>
        <dbReference type="ARBA" id="ARBA00007405"/>
    </source>
</evidence>
<evidence type="ECO:0000256" key="10">
    <source>
        <dbReference type="ARBA" id="ARBA00023285"/>
    </source>
</evidence>
<dbReference type="PRINTS" id="PR01183">
    <property type="entry name" value="RIBORDTASEM1"/>
</dbReference>
<comment type="cofactor">
    <cofactor evidence="1 13">
        <name>adenosylcob(III)alamin</name>
        <dbReference type="ChEBI" id="CHEBI:18408"/>
    </cofactor>
</comment>
<evidence type="ECO:0000259" key="15">
    <source>
        <dbReference type="Pfam" id="PF02867"/>
    </source>
</evidence>
<dbReference type="Pfam" id="PF02867">
    <property type="entry name" value="Ribonuc_red_lgC"/>
    <property type="match status" value="1"/>
</dbReference>
<protein>
    <recommendedName>
        <fullName evidence="4 13">Vitamin B12-dependent ribonucleotide reductase</fullName>
        <ecNumber evidence="3 13">1.17.4.1</ecNumber>
    </recommendedName>
</protein>
<gene>
    <name evidence="18" type="ORF">IFK94_13945</name>
</gene>
<dbReference type="Gene3D" id="3.20.70.20">
    <property type="match status" value="1"/>
</dbReference>
<feature type="domain" description="Ribonucleotide reductase large subunit C-terminal" evidence="15">
    <location>
        <begin position="169"/>
        <end position="709"/>
    </location>
</feature>
<dbReference type="InterPro" id="IPR013678">
    <property type="entry name" value="RNR_2_N"/>
</dbReference>
<dbReference type="GO" id="GO:0000166">
    <property type="term" value="F:nucleotide binding"/>
    <property type="evidence" value="ECO:0007669"/>
    <property type="project" value="UniProtKB-KW"/>
</dbReference>
<feature type="domain" description="Ribonucleotide reductase class II vitamin B12-dependent N-terminal" evidence="16">
    <location>
        <begin position="58"/>
        <end position="148"/>
    </location>
</feature>
<evidence type="ECO:0000256" key="9">
    <source>
        <dbReference type="ARBA" id="ARBA00023157"/>
    </source>
</evidence>
<evidence type="ECO:0000259" key="16">
    <source>
        <dbReference type="Pfam" id="PF08471"/>
    </source>
</evidence>
<sequence>MLGSERETAKGAGVADITVKGQVAARKHADPKTGLRFERKFTKEGVHPYEEIEWELRDAVISNEKGEVAFEQRNVEVPAFWSQLATNVVAQKYFRGPVGSPERENSARQLIDRVVNTAGLWGREGNYFASEGDAVRFEEELTFLLVNQMVSFNSPVWFNCGVEEHPQVSACFINAVDDTMPSILELAKTEGMLFKFGSGTGSNLSPIRSAREPLAGGGTASGPVSFMKGYDSFAGVIKSGGKTRRAAKMVILNIEHPDVEEFIVCKAQEEKKAWTLIDAGYSGEFNVPGGAYDSVFFQNANHSVRVTDDFMRAALTDGTWQTTAVTTGQPVESFRAKDLMRKMSDAAWICGDPGIQFDTTINNWHTCPETARINASNPCSEYMFLDNSACNLASLNLMRFRTRDGEFDTELFRHAIDVTTSAMEIWVDNASYPTKEIQANSHKYRPLGLGYANLGALLMARGLAYDSDEGRAYASAVTALMCGEAYATSARIAARTGAFEGYAVNRDPFLSVMRKHQSHILNTNEETIPEDLLKAARLAWTDALEMGTKHGYRNAQATVLAPTGTIAFMMDCDTTGIEPDLALVKYKKLVGGGVFKIVNNTVPLSLKKLGYDKTQIQSVLDYINENDTIEGSPDIKPEHLPVFDCAFKPMNGSRSIHHMGHIKMMAAVQPFLSGAISKTVNMPGETTTEEIEDAYLEAWKLGLKSIAVYRDGCKRTQPMSTGATSTDQVLPAVEAAKLLLRRKLNDTRTSVTHKFSVAGHEGYATVGLYEDGKPGEIFITLGKAGSTLAGFADAFATAISFALQHGVELRFLVDKFSHVRFEPAGFTGNSRIPRANSIIDYVFRWMALEFLTEEERPMSMQNGAEGDDFEPGESAAAPPSTGNTAAEVLEAKERSVFISQADAPPCSECGTIMVRNGACYLCINCGTTSGCS</sequence>
<dbReference type="EMBL" id="JACXWD010000068">
    <property type="protein sequence ID" value="MBD3869218.1"/>
    <property type="molecule type" value="Genomic_DNA"/>
</dbReference>
<keyword evidence="8 13" id="KW-0560">Oxidoreductase</keyword>